<dbReference type="InterPro" id="IPR016035">
    <property type="entry name" value="Acyl_Trfase/lysoPLipase"/>
</dbReference>
<evidence type="ECO:0000256" key="1">
    <source>
        <dbReference type="ARBA" id="ARBA00022801"/>
    </source>
</evidence>
<feature type="short sequence motif" description="GXSXG" evidence="4">
    <location>
        <begin position="36"/>
        <end position="40"/>
    </location>
</feature>
<dbReference type="Gene3D" id="3.40.1090.10">
    <property type="entry name" value="Cytosolic phospholipase A2 catalytic domain"/>
    <property type="match status" value="2"/>
</dbReference>
<feature type="domain" description="PNPLA" evidence="5">
    <location>
        <begin position="5"/>
        <end position="172"/>
    </location>
</feature>
<dbReference type="PANTHER" id="PTHR14226">
    <property type="entry name" value="NEUROPATHY TARGET ESTERASE/SWISS CHEESE D.MELANOGASTER"/>
    <property type="match status" value="1"/>
</dbReference>
<dbReference type="PROSITE" id="PS51635">
    <property type="entry name" value="PNPLA"/>
    <property type="match status" value="1"/>
</dbReference>
<name>A0A7W8GAX2_9SPIR</name>
<evidence type="ECO:0000256" key="2">
    <source>
        <dbReference type="ARBA" id="ARBA00022963"/>
    </source>
</evidence>
<dbReference type="InterPro" id="IPR002641">
    <property type="entry name" value="PNPLA_dom"/>
</dbReference>
<dbReference type="InterPro" id="IPR050301">
    <property type="entry name" value="NTE"/>
</dbReference>
<dbReference type="AlphaFoldDB" id="A0A7W8GAX2"/>
<feature type="active site" description="Nucleophile" evidence="4">
    <location>
        <position position="38"/>
    </location>
</feature>
<keyword evidence="2 4" id="KW-0442">Lipid degradation</keyword>
<evidence type="ECO:0000256" key="3">
    <source>
        <dbReference type="ARBA" id="ARBA00023098"/>
    </source>
</evidence>
<proteinExistence type="predicted"/>
<dbReference type="RefSeq" id="WP_184660758.1">
    <property type="nucleotide sequence ID" value="NZ_CP031518.1"/>
</dbReference>
<dbReference type="GO" id="GO:0016042">
    <property type="term" value="P:lipid catabolic process"/>
    <property type="evidence" value="ECO:0007669"/>
    <property type="project" value="UniProtKB-UniRule"/>
</dbReference>
<feature type="short sequence motif" description="DGA/G" evidence="4">
    <location>
        <begin position="159"/>
        <end position="161"/>
    </location>
</feature>
<dbReference type="InterPro" id="IPR045943">
    <property type="entry name" value="DUF6363"/>
</dbReference>
<dbReference type="EMBL" id="JACHFQ010000007">
    <property type="protein sequence ID" value="MBB5226990.1"/>
    <property type="molecule type" value="Genomic_DNA"/>
</dbReference>
<evidence type="ECO:0000313" key="6">
    <source>
        <dbReference type="EMBL" id="MBB5226990.1"/>
    </source>
</evidence>
<keyword evidence="1 4" id="KW-0378">Hydrolase</keyword>
<dbReference type="PANTHER" id="PTHR14226:SF25">
    <property type="entry name" value="PHOSPHOESTERASE"/>
    <property type="match status" value="1"/>
</dbReference>
<reference evidence="6 7" key="1">
    <citation type="submission" date="2020-08" db="EMBL/GenBank/DDBJ databases">
        <title>Genomic Encyclopedia of Type Strains, Phase IV (KMG-IV): sequencing the most valuable type-strain genomes for metagenomic binning, comparative biology and taxonomic classification.</title>
        <authorList>
            <person name="Goeker M."/>
        </authorList>
    </citation>
    <scope>NUCLEOTIDE SEQUENCE [LARGE SCALE GENOMIC DNA]</scope>
    <source>
        <strain evidence="6 7">DSM 103462</strain>
    </source>
</reference>
<dbReference type="SUPFAM" id="SSF52151">
    <property type="entry name" value="FabD/lysophospholipase-like"/>
    <property type="match status" value="1"/>
</dbReference>
<dbReference type="CDD" id="cd07208">
    <property type="entry name" value="Pat_hypo_Ecoli_yjju_like"/>
    <property type="match status" value="1"/>
</dbReference>
<dbReference type="Pfam" id="PF01734">
    <property type="entry name" value="Patatin"/>
    <property type="match status" value="1"/>
</dbReference>
<keyword evidence="3 4" id="KW-0443">Lipid metabolism</keyword>
<sequence length="281" mass="31919">MKKGLVMEGGAMRGMFTAGVCDVLLENGVDFDGAIGVSAGATFGCNFKSRQIGRAIRYNKRFSHDWRYCSLRSLILTGDLYGADFCYNELPNRLDLFDYETYRSNPLKFYAVASDCRTGKPVYKELATCDENDLTWMRASASMPLASHVVKIDGYELLDGGMTDSIPLKAFEDLGYEKNLVILTQPREYVKKASSALKLIKFSLRKYPKIYEAMLHRHEVYNSQKKYVFEQEAAGKCFVICPQEGLGIGRTEKNPDELQRVYDIGRLTMQENLTKVMEFLK</sequence>
<gene>
    <name evidence="6" type="ORF">HNP76_002378</name>
</gene>
<feature type="active site" description="Proton acceptor" evidence="4">
    <location>
        <position position="159"/>
    </location>
</feature>
<dbReference type="GO" id="GO:0016787">
    <property type="term" value="F:hydrolase activity"/>
    <property type="evidence" value="ECO:0007669"/>
    <property type="project" value="UniProtKB-UniRule"/>
</dbReference>
<dbReference type="Proteomes" id="UP000518887">
    <property type="component" value="Unassembled WGS sequence"/>
</dbReference>
<evidence type="ECO:0000259" key="5">
    <source>
        <dbReference type="PROSITE" id="PS51635"/>
    </source>
</evidence>
<organism evidence="6 7">
    <name type="scientific">Treponema ruminis</name>
    <dbReference type="NCBI Taxonomy" id="744515"/>
    <lineage>
        <taxon>Bacteria</taxon>
        <taxon>Pseudomonadati</taxon>
        <taxon>Spirochaetota</taxon>
        <taxon>Spirochaetia</taxon>
        <taxon>Spirochaetales</taxon>
        <taxon>Treponemataceae</taxon>
        <taxon>Treponema</taxon>
    </lineage>
</organism>
<dbReference type="InterPro" id="IPR037483">
    <property type="entry name" value="YjjU-like"/>
</dbReference>
<comment type="caution">
    <text evidence="4">Lacks conserved residue(s) required for the propagation of feature annotation.</text>
</comment>
<comment type="caution">
    <text evidence="6">The sequence shown here is derived from an EMBL/GenBank/DDBJ whole genome shotgun (WGS) entry which is preliminary data.</text>
</comment>
<accession>A0A7W8GAX2</accession>
<protein>
    <submittedName>
        <fullName evidence="6">Putative patatin/cPLA2 family phospholipase</fullName>
    </submittedName>
</protein>
<evidence type="ECO:0000313" key="7">
    <source>
        <dbReference type="Proteomes" id="UP000518887"/>
    </source>
</evidence>
<dbReference type="Pfam" id="PF19890">
    <property type="entry name" value="DUF6363"/>
    <property type="match status" value="1"/>
</dbReference>
<keyword evidence="7" id="KW-1185">Reference proteome</keyword>
<evidence type="ECO:0000256" key="4">
    <source>
        <dbReference type="PROSITE-ProRule" id="PRU01161"/>
    </source>
</evidence>